<dbReference type="HAMAP" id="MF_01241">
    <property type="entry name" value="GlcN6P_deamin"/>
    <property type="match status" value="1"/>
</dbReference>
<dbReference type="Pfam" id="PF01182">
    <property type="entry name" value="Glucosamine_iso"/>
    <property type="match status" value="1"/>
</dbReference>
<feature type="active site" description="Proton acceptor; for enolization step" evidence="4">
    <location>
        <position position="73"/>
    </location>
</feature>
<dbReference type="GO" id="GO:0005975">
    <property type="term" value="P:carbohydrate metabolic process"/>
    <property type="evidence" value="ECO:0007669"/>
    <property type="project" value="InterPro"/>
</dbReference>
<dbReference type="GO" id="GO:0042802">
    <property type="term" value="F:identical protein binding"/>
    <property type="evidence" value="ECO:0007669"/>
    <property type="project" value="TreeGrafter"/>
</dbReference>
<evidence type="ECO:0000259" key="5">
    <source>
        <dbReference type="Pfam" id="PF01182"/>
    </source>
</evidence>
<comment type="caution">
    <text evidence="6">The sequence shown here is derived from an EMBL/GenBank/DDBJ whole genome shotgun (WGS) entry which is preliminary data.</text>
</comment>
<organism evidence="6 7">
    <name type="scientific">Filobacillus milosensis</name>
    <dbReference type="NCBI Taxonomy" id="94137"/>
    <lineage>
        <taxon>Bacteria</taxon>
        <taxon>Bacillati</taxon>
        <taxon>Bacillota</taxon>
        <taxon>Bacilli</taxon>
        <taxon>Bacillales</taxon>
        <taxon>Bacillaceae</taxon>
        <taxon>Filobacillus</taxon>
    </lineage>
</organism>
<sequence>MIEVKGLEKFEVKSYEQLSHIAATFIIEQIRMKPDSVLGLATGSTPVGLYQKLIASHQKCEISFRETTTFNLDEYVGLHSSHPQSYNRFMHDHLFSRIDINNDQIHIPNGETRNLQSECFRYEKAIKNQGPIDIQVLGLGVNGHIGFNEPGTSFQTRTHVVDLAESTREANARFFASKEAVPKQAITVGIDTIMDSHKIILLAFGEQKQAAIERLNNGEVSEDFPASILKEHPNVTLIYG</sequence>
<comment type="function">
    <text evidence="4">Catalyzes the reversible isomerization-deamination of glucosamine 6-phosphate (GlcN6P) to form fructose 6-phosphate (Fru6P) and ammonium ion.</text>
</comment>
<comment type="catalytic activity">
    <reaction evidence="1 4">
        <text>alpha-D-glucosamine 6-phosphate + H2O = beta-D-fructose 6-phosphate + NH4(+)</text>
        <dbReference type="Rhea" id="RHEA:12172"/>
        <dbReference type="ChEBI" id="CHEBI:15377"/>
        <dbReference type="ChEBI" id="CHEBI:28938"/>
        <dbReference type="ChEBI" id="CHEBI:57634"/>
        <dbReference type="ChEBI" id="CHEBI:75989"/>
        <dbReference type="EC" id="3.5.99.6"/>
    </reaction>
</comment>
<dbReference type="FunFam" id="3.40.50.1360:FF:000003">
    <property type="entry name" value="Glucosamine-6-phosphate deaminase"/>
    <property type="match status" value="1"/>
</dbReference>
<dbReference type="EMBL" id="SOPW01000002">
    <property type="protein sequence ID" value="TFB24405.1"/>
    <property type="molecule type" value="Genomic_DNA"/>
</dbReference>
<dbReference type="UniPathway" id="UPA00629">
    <property type="reaction ID" value="UER00684"/>
</dbReference>
<keyword evidence="2 4" id="KW-0378">Hydrolase</keyword>
<dbReference type="Proteomes" id="UP000297975">
    <property type="component" value="Unassembled WGS sequence"/>
</dbReference>
<protein>
    <recommendedName>
        <fullName evidence="4">Glucosamine-6-phosphate deaminase</fullName>
        <ecNumber evidence="4">3.5.99.6</ecNumber>
    </recommendedName>
    <alternativeName>
        <fullName evidence="4">GlcN6P deaminase</fullName>
        <shortName evidence="4">GNPDA</shortName>
    </alternativeName>
    <alternativeName>
        <fullName evidence="4">Glucosamine-6-phosphate isomerase</fullName>
    </alternativeName>
</protein>
<dbReference type="CDD" id="cd01399">
    <property type="entry name" value="GlcN6P_deaminase"/>
    <property type="match status" value="1"/>
</dbReference>
<evidence type="ECO:0000256" key="1">
    <source>
        <dbReference type="ARBA" id="ARBA00000644"/>
    </source>
</evidence>
<dbReference type="GO" id="GO:0005737">
    <property type="term" value="C:cytoplasm"/>
    <property type="evidence" value="ECO:0007669"/>
    <property type="project" value="TreeGrafter"/>
</dbReference>
<comment type="caution">
    <text evidence="4">Lacks conserved residue(s) required for the propagation of feature annotation.</text>
</comment>
<dbReference type="NCBIfam" id="TIGR00502">
    <property type="entry name" value="nagB"/>
    <property type="match status" value="1"/>
</dbReference>
<proteinExistence type="inferred from homology"/>
<evidence type="ECO:0000256" key="3">
    <source>
        <dbReference type="ARBA" id="ARBA00023277"/>
    </source>
</evidence>
<feature type="active site" description="For ring-opening step" evidence="4">
    <location>
        <position position="142"/>
    </location>
</feature>
<dbReference type="EC" id="3.5.99.6" evidence="4"/>
<dbReference type="PANTHER" id="PTHR11280">
    <property type="entry name" value="GLUCOSAMINE-6-PHOSPHATE ISOMERASE"/>
    <property type="match status" value="1"/>
</dbReference>
<dbReference type="GO" id="GO:0004342">
    <property type="term" value="F:glucosamine-6-phosphate deaminase activity"/>
    <property type="evidence" value="ECO:0007669"/>
    <property type="project" value="UniProtKB-UniRule"/>
</dbReference>
<comment type="similarity">
    <text evidence="4">Belongs to the glucosamine/galactosamine-6-phosphate isomerase family. NagB subfamily.</text>
</comment>
<keyword evidence="7" id="KW-1185">Reference proteome</keyword>
<dbReference type="OrthoDB" id="9791139at2"/>
<dbReference type="SUPFAM" id="SSF100950">
    <property type="entry name" value="NagB/RpiA/CoA transferase-like"/>
    <property type="match status" value="1"/>
</dbReference>
<keyword evidence="3 4" id="KW-0119">Carbohydrate metabolism</keyword>
<dbReference type="Gene3D" id="3.40.50.1360">
    <property type="match status" value="1"/>
</dbReference>
<feature type="active site" description="Proton acceptor; for ring-opening step" evidence="4">
    <location>
        <position position="144"/>
    </location>
</feature>
<accession>A0A4Y8IRV0</accession>
<evidence type="ECO:0000313" key="7">
    <source>
        <dbReference type="Proteomes" id="UP000297975"/>
    </source>
</evidence>
<evidence type="ECO:0000313" key="6">
    <source>
        <dbReference type="EMBL" id="TFB24405.1"/>
    </source>
</evidence>
<gene>
    <name evidence="4 6" type="primary">nagB</name>
    <name evidence="6" type="ORF">E3U55_02590</name>
</gene>
<dbReference type="GO" id="GO:0006043">
    <property type="term" value="P:glucosamine catabolic process"/>
    <property type="evidence" value="ECO:0007669"/>
    <property type="project" value="TreeGrafter"/>
</dbReference>
<name>A0A4Y8IRV0_9BACI</name>
<dbReference type="AlphaFoldDB" id="A0A4Y8IRV0"/>
<dbReference type="InterPro" id="IPR018321">
    <property type="entry name" value="Glucosamine6P_isomerase_CS"/>
</dbReference>
<evidence type="ECO:0000256" key="2">
    <source>
        <dbReference type="ARBA" id="ARBA00022801"/>
    </source>
</evidence>
<feature type="domain" description="Glucosamine/galactosamine-6-phosphate isomerase" evidence="5">
    <location>
        <begin position="21"/>
        <end position="232"/>
    </location>
</feature>
<feature type="active site" description="For ring-opening step" evidence="4">
    <location>
        <position position="149"/>
    </location>
</feature>
<reference evidence="6 7" key="1">
    <citation type="submission" date="2019-03" db="EMBL/GenBank/DDBJ databases">
        <authorList>
            <person name="He R.-H."/>
        </authorList>
    </citation>
    <scope>NUCLEOTIDE SEQUENCE [LARGE SCALE GENOMIC DNA]</scope>
    <source>
        <strain evidence="7">SH 714</strain>
    </source>
</reference>
<dbReference type="GO" id="GO:0006046">
    <property type="term" value="P:N-acetylglucosamine catabolic process"/>
    <property type="evidence" value="ECO:0007669"/>
    <property type="project" value="UniProtKB-UniRule"/>
</dbReference>
<dbReference type="PANTHER" id="PTHR11280:SF5">
    <property type="entry name" value="GLUCOSAMINE-6-PHOSPHATE ISOMERASE"/>
    <property type="match status" value="1"/>
</dbReference>
<dbReference type="GO" id="GO:0019262">
    <property type="term" value="P:N-acetylneuraminate catabolic process"/>
    <property type="evidence" value="ECO:0007669"/>
    <property type="project" value="UniProtKB-UniRule"/>
</dbReference>
<dbReference type="InterPro" id="IPR006148">
    <property type="entry name" value="Glc/Gal-6P_isomerase"/>
</dbReference>
<comment type="pathway">
    <text evidence="4">Amino-sugar metabolism; N-acetylneuraminate degradation; D-fructose 6-phosphate from N-acetylneuraminate: step 5/5.</text>
</comment>
<evidence type="ECO:0000256" key="4">
    <source>
        <dbReference type="HAMAP-Rule" id="MF_01241"/>
    </source>
</evidence>
<dbReference type="InterPro" id="IPR037171">
    <property type="entry name" value="NagB/RpiA_transferase-like"/>
</dbReference>
<dbReference type="InterPro" id="IPR004547">
    <property type="entry name" value="Glucosamine6P_isomerase"/>
</dbReference>
<dbReference type="PROSITE" id="PS01161">
    <property type="entry name" value="GLC_GALNAC_ISOMERASE"/>
    <property type="match status" value="1"/>
</dbReference>